<dbReference type="Gene3D" id="1.10.1370.10">
    <property type="entry name" value="Neurolysin, domain 3"/>
    <property type="match status" value="1"/>
</dbReference>
<dbReference type="GO" id="GO:0046872">
    <property type="term" value="F:metal ion binding"/>
    <property type="evidence" value="ECO:0007669"/>
    <property type="project" value="UniProtKB-UniRule"/>
</dbReference>
<keyword evidence="4 7" id="KW-0378">Hydrolase</keyword>
<evidence type="ECO:0000256" key="2">
    <source>
        <dbReference type="ARBA" id="ARBA00022670"/>
    </source>
</evidence>
<comment type="similarity">
    <text evidence="1 7">Belongs to the peptidase M3 family.</text>
</comment>
<gene>
    <name evidence="8" type="ORF">WM2015_708</name>
</gene>
<comment type="cofactor">
    <cofactor evidence="7">
        <name>Zn(2+)</name>
        <dbReference type="ChEBI" id="CHEBI:29105"/>
    </cofactor>
    <text evidence="7">Binds 1 zinc ion.</text>
</comment>
<proteinExistence type="inferred from homology"/>
<keyword evidence="6 7" id="KW-0482">Metalloprotease</keyword>
<keyword evidence="5 7" id="KW-0862">Zinc</keyword>
<dbReference type="SUPFAM" id="SSF55486">
    <property type="entry name" value="Metalloproteases ('zincins'), catalytic domain"/>
    <property type="match status" value="1"/>
</dbReference>
<dbReference type="InterPro" id="IPR045090">
    <property type="entry name" value="Pept_M3A_M3B"/>
</dbReference>
<reference evidence="8 9" key="1">
    <citation type="submission" date="2015-07" db="EMBL/GenBank/DDBJ databases">
        <authorList>
            <person name="Noorani M."/>
        </authorList>
    </citation>
    <scope>NUCLEOTIDE SEQUENCE [LARGE SCALE GENOMIC DNA]</scope>
    <source>
        <strain evidence="8 9">KCTC 42284</strain>
    </source>
</reference>
<dbReference type="Gene3D" id="3.40.390.10">
    <property type="entry name" value="Collagenase (Catalytic Domain)"/>
    <property type="match status" value="1"/>
</dbReference>
<evidence type="ECO:0000256" key="5">
    <source>
        <dbReference type="ARBA" id="ARBA00022833"/>
    </source>
</evidence>
<dbReference type="GO" id="GO:0004222">
    <property type="term" value="F:metalloendopeptidase activity"/>
    <property type="evidence" value="ECO:0007669"/>
    <property type="project" value="InterPro"/>
</dbReference>
<organism evidence="8 9">
    <name type="scientific">Wenzhouxiangella marina</name>
    <dbReference type="NCBI Taxonomy" id="1579979"/>
    <lineage>
        <taxon>Bacteria</taxon>
        <taxon>Pseudomonadati</taxon>
        <taxon>Pseudomonadota</taxon>
        <taxon>Gammaproteobacteria</taxon>
        <taxon>Chromatiales</taxon>
        <taxon>Wenzhouxiangellaceae</taxon>
        <taxon>Wenzhouxiangella</taxon>
    </lineage>
</organism>
<dbReference type="PATRIC" id="fig|1579979.3.peg.721"/>
<dbReference type="InterPro" id="IPR024079">
    <property type="entry name" value="MetalloPept_cat_dom_sf"/>
</dbReference>
<evidence type="ECO:0000256" key="3">
    <source>
        <dbReference type="ARBA" id="ARBA00022723"/>
    </source>
</evidence>
<dbReference type="GO" id="GO:0006518">
    <property type="term" value="P:peptide metabolic process"/>
    <property type="evidence" value="ECO:0007669"/>
    <property type="project" value="TreeGrafter"/>
</dbReference>
<evidence type="ECO:0000313" key="8">
    <source>
        <dbReference type="EMBL" id="AKS41089.1"/>
    </source>
</evidence>
<dbReference type="InterPro" id="IPR024077">
    <property type="entry name" value="Neurolysin/TOP_dom2"/>
</dbReference>
<dbReference type="AlphaFoldDB" id="A0A0K0XTQ0"/>
<keyword evidence="3 7" id="KW-0479">Metal-binding</keyword>
<dbReference type="Pfam" id="PF01432">
    <property type="entry name" value="Peptidase_M3"/>
    <property type="match status" value="1"/>
</dbReference>
<dbReference type="RefSeq" id="WP_169751086.1">
    <property type="nucleotide sequence ID" value="NZ_CP012154.1"/>
</dbReference>
<dbReference type="KEGG" id="wma:WM2015_708"/>
<dbReference type="InterPro" id="IPR001567">
    <property type="entry name" value="Pept_M3A_M3B_dom"/>
</dbReference>
<evidence type="ECO:0000313" key="9">
    <source>
        <dbReference type="Proteomes" id="UP000066624"/>
    </source>
</evidence>
<dbReference type="STRING" id="1579979.WM2015_708"/>
<dbReference type="CDD" id="cd06455">
    <property type="entry name" value="M3A_TOP"/>
    <property type="match status" value="1"/>
</dbReference>
<sequence length="665" mass="74286">MRTSLRAAFSLLLLLVPSLALPFSDPGPVWQGITDTTSLGHRIDAHLADAEQLLADIRALEGPRSADNTLLPYKRARHELGKAKQMTHLALNTHPEASFREYARGRDAELAERWSALALDRGLYDALAAIDTEPLSDQLRYVLEHELQRFRRDGIELDEEGRNRARELRARIAELGARFEENIRNDNRSVTVSADALAGLPPDLSAALAASPTDTDGNLIIAATPDIAGPAIIFAERADVREQFARALLQRGYPANVPVIDSIRALRHELATLLGFRSWADYSLSSKMAASPERVAAFIEEVADASEATAMRELDALLAYRRRHEPDADSIPFFDQQHWTFRMQQEDHAYDALSMRPYFPYAAVRDGILEAYGEMFRLEFRRSPGAATWADATETYEVWDDERLVGRFTLDMHPREGKFGHFAAFPLRMGGGEVPEAALVCNFPGGSPGDPGLLDMGQVATFFHEFGHLIHMMAGGRVDVAADFEADFVEAPSQLLEAWARDYDVLSRFARHHETGAVIPRELVAAYREADAFGRAGMARQNLWLAALALDLHLTPPDQVATADVEGRVAHYLPIQAPEWLHPASSVQHLYGYSSNYYTYLWSEVIAQDLLTAFDENDRLDPVMGRRYFEDILAATGTAPSAVLIERFLGRPFNAEAWRHWLRGE</sequence>
<keyword evidence="9" id="KW-1185">Reference proteome</keyword>
<dbReference type="Proteomes" id="UP000066624">
    <property type="component" value="Chromosome"/>
</dbReference>
<dbReference type="EMBL" id="CP012154">
    <property type="protein sequence ID" value="AKS41089.1"/>
    <property type="molecule type" value="Genomic_DNA"/>
</dbReference>
<accession>A0A0K0XTQ0</accession>
<evidence type="ECO:0000256" key="6">
    <source>
        <dbReference type="ARBA" id="ARBA00023049"/>
    </source>
</evidence>
<dbReference type="PANTHER" id="PTHR11804">
    <property type="entry name" value="PROTEASE M3 THIMET OLIGOPEPTIDASE-RELATED"/>
    <property type="match status" value="1"/>
</dbReference>
<dbReference type="GO" id="GO:0006508">
    <property type="term" value="P:proteolysis"/>
    <property type="evidence" value="ECO:0007669"/>
    <property type="project" value="UniProtKB-KW"/>
</dbReference>
<evidence type="ECO:0000256" key="4">
    <source>
        <dbReference type="ARBA" id="ARBA00022801"/>
    </source>
</evidence>
<evidence type="ECO:0000256" key="1">
    <source>
        <dbReference type="ARBA" id="ARBA00006040"/>
    </source>
</evidence>
<name>A0A0K0XTQ0_9GAMM</name>
<dbReference type="PANTHER" id="PTHR11804:SF84">
    <property type="entry name" value="SACCHAROLYSIN"/>
    <property type="match status" value="1"/>
</dbReference>
<evidence type="ECO:0000256" key="7">
    <source>
        <dbReference type="RuleBase" id="RU003435"/>
    </source>
</evidence>
<keyword evidence="2 7" id="KW-0645">Protease</keyword>
<protein>
    <submittedName>
        <fullName evidence="8">Uncharacterized protein</fullName>
    </submittedName>
</protein>